<dbReference type="PANTHER" id="PTHR43300:SF7">
    <property type="entry name" value="UDP-N-ACETYLBACILLOSAMINE N-ACETYLTRANSFERASE"/>
    <property type="match status" value="1"/>
</dbReference>
<dbReference type="PANTHER" id="PTHR43300">
    <property type="entry name" value="ACETYLTRANSFERASE"/>
    <property type="match status" value="1"/>
</dbReference>
<proteinExistence type="inferred from homology"/>
<comment type="caution">
    <text evidence="2">The sequence shown here is derived from an EMBL/GenBank/DDBJ whole genome shotgun (WGS) entry which is preliminary data.</text>
</comment>
<keyword evidence="3" id="KW-1185">Reference proteome</keyword>
<dbReference type="InterPro" id="IPR050179">
    <property type="entry name" value="Trans_hexapeptide_repeat"/>
</dbReference>
<comment type="similarity">
    <text evidence="1">Belongs to the transferase hexapeptide repeat family.</text>
</comment>
<dbReference type="Gene3D" id="2.160.10.10">
    <property type="entry name" value="Hexapeptide repeat proteins"/>
    <property type="match status" value="1"/>
</dbReference>
<accession>A0ABU4WGW4</accession>
<name>A0ABU4WGW4_9BACT</name>
<dbReference type="InterPro" id="IPR011004">
    <property type="entry name" value="Trimer_LpxA-like_sf"/>
</dbReference>
<organism evidence="2 3">
    <name type="scientific">Intestinicryptomonas porci</name>
    <dbReference type="NCBI Taxonomy" id="2926320"/>
    <lineage>
        <taxon>Bacteria</taxon>
        <taxon>Pseudomonadati</taxon>
        <taxon>Verrucomicrobiota</taxon>
        <taxon>Opitutia</taxon>
        <taxon>Opitutales</taxon>
        <taxon>Intestinicryptomonaceae</taxon>
        <taxon>Intestinicryptomonas</taxon>
    </lineage>
</organism>
<evidence type="ECO:0000313" key="3">
    <source>
        <dbReference type="Proteomes" id="UP001275932"/>
    </source>
</evidence>
<gene>
    <name evidence="2" type="ORF">MOX91_06330</name>
</gene>
<reference evidence="2 3" key="1">
    <citation type="submission" date="2022-03" db="EMBL/GenBank/DDBJ databases">
        <title>Novel taxa within the pig intestine.</title>
        <authorList>
            <person name="Wylensek D."/>
            <person name="Bishof K."/>
            <person name="Afrizal A."/>
            <person name="Clavel T."/>
        </authorList>
    </citation>
    <scope>NUCLEOTIDE SEQUENCE [LARGE SCALE GENOMIC DNA]</scope>
    <source>
        <strain evidence="2 3">CLA-KB-P66</strain>
    </source>
</reference>
<sequence>MNIIVCEDDFGLDVFCFAKSAGWSVSGFLSPIEIKNFPAEYLGIMENYSPQAEDVFCIAIKDIKKRIAAADFLKRKNAKFAKIIHPTCEVSRLSEISQGVIIAPFCLVSAGAEIGEFAIIESHSQIGHNASAGAFSNIGSHCDLTGFCKVGDRCDIASGCALIPKVKIASDVKIKANSAIISSKRKPGTF</sequence>
<dbReference type="SUPFAM" id="SSF51161">
    <property type="entry name" value="Trimeric LpxA-like enzymes"/>
    <property type="match status" value="1"/>
</dbReference>
<dbReference type="EMBL" id="JALBUT010000006">
    <property type="protein sequence ID" value="MDX8415788.1"/>
    <property type="molecule type" value="Genomic_DNA"/>
</dbReference>
<protein>
    <submittedName>
        <fullName evidence="2">Uncharacterized protein</fullName>
    </submittedName>
</protein>
<dbReference type="RefSeq" id="WP_370397238.1">
    <property type="nucleotide sequence ID" value="NZ_JALBUT010000006.1"/>
</dbReference>
<evidence type="ECO:0000313" key="2">
    <source>
        <dbReference type="EMBL" id="MDX8415788.1"/>
    </source>
</evidence>
<evidence type="ECO:0000256" key="1">
    <source>
        <dbReference type="ARBA" id="ARBA00007274"/>
    </source>
</evidence>
<dbReference type="Proteomes" id="UP001275932">
    <property type="component" value="Unassembled WGS sequence"/>
</dbReference>